<protein>
    <submittedName>
        <fullName evidence="1">Uncharacterized protein LOC105116094</fullName>
    </submittedName>
</protein>
<reference evidence="1" key="1">
    <citation type="submission" date="2018-02" db="EMBL/GenBank/DDBJ databases">
        <title>Rhizophora mucronata_Transcriptome.</title>
        <authorList>
            <person name="Meera S.P."/>
            <person name="Sreeshan A."/>
            <person name="Augustine A."/>
        </authorList>
    </citation>
    <scope>NUCLEOTIDE SEQUENCE</scope>
    <source>
        <tissue evidence="1">Leaf</tissue>
    </source>
</reference>
<name>A0A2P2PIK7_RHIMU</name>
<proteinExistence type="predicted"/>
<evidence type="ECO:0000313" key="1">
    <source>
        <dbReference type="EMBL" id="MBX54553.1"/>
    </source>
</evidence>
<dbReference type="AlphaFoldDB" id="A0A2P2PIK7"/>
<sequence length="65" mass="7409">MLRSPGKRVEIAVDRERREPLVFRWSTTGMLSYRVLGLCHHPCSPVFLGMSEVSISMVFMCTIHG</sequence>
<organism evidence="1">
    <name type="scientific">Rhizophora mucronata</name>
    <name type="common">Asiatic mangrove</name>
    <dbReference type="NCBI Taxonomy" id="61149"/>
    <lineage>
        <taxon>Eukaryota</taxon>
        <taxon>Viridiplantae</taxon>
        <taxon>Streptophyta</taxon>
        <taxon>Embryophyta</taxon>
        <taxon>Tracheophyta</taxon>
        <taxon>Spermatophyta</taxon>
        <taxon>Magnoliopsida</taxon>
        <taxon>eudicotyledons</taxon>
        <taxon>Gunneridae</taxon>
        <taxon>Pentapetalae</taxon>
        <taxon>rosids</taxon>
        <taxon>fabids</taxon>
        <taxon>Malpighiales</taxon>
        <taxon>Rhizophoraceae</taxon>
        <taxon>Rhizophora</taxon>
    </lineage>
</organism>
<accession>A0A2P2PIK7</accession>
<dbReference type="EMBL" id="GGEC01074069">
    <property type="protein sequence ID" value="MBX54553.1"/>
    <property type="molecule type" value="Transcribed_RNA"/>
</dbReference>